<accession>A0ABP0TXH8</accession>
<evidence type="ECO:0000313" key="8">
    <source>
        <dbReference type="Proteomes" id="UP001497512"/>
    </source>
</evidence>
<evidence type="ECO:0000256" key="1">
    <source>
        <dbReference type="ARBA" id="ARBA00010617"/>
    </source>
</evidence>
<keyword evidence="4 5" id="KW-0408">Iron</keyword>
<sequence>MKVAFLVPSVLLAIFVVLLLHYLLDFFFFFNVFRTKAHCFPPGPWPWPVVGNLLQLGKFPHQTLARFAQRYGPLMHLRFGPMHTMVVSSPAMAKEFLKTHDHLFQYRQLFISTEILNDNCSIATSSGAYWRHLRKICLTELFSPKRLQSFQAMRSKELSSTMKSIRIQAGEDKLVDLNFQLTSLTSNIMTQTLFRKRYFGADESGEKKAHQFKEILHELCYWYGTTIIGDYIPSLRWVSKLQGSNASMHALRSRIRQFVQMLLDEHHMRKSAPTTDSELDNDVPKDFMDVLLSMPGEDGTGTLSSDQIEAVVMDLWLGGTDTSSVTIEWAMAELLRNPKIMKCAQTELDNVVGSNHVVDESHLQHLSYLQAIIKETFRLHPAAPVMIPHMSNEACQIQGYSLPPNTRVMVNLWAIGRDPTTWDRPLEFDPVRFLEHPEIDVNGQSFELLPFGSGRRACPGRPLAALVIQSTLASLLHSFDWSLPNQQEPSTLDMSEKFGLTLPRAQRLHVMAHPRLPANLYL</sequence>
<dbReference type="InterPro" id="IPR002401">
    <property type="entry name" value="Cyt_P450_E_grp-I"/>
</dbReference>
<keyword evidence="5" id="KW-0349">Heme</keyword>
<organism evidence="7 8">
    <name type="scientific">Sphagnum troendelagicum</name>
    <dbReference type="NCBI Taxonomy" id="128251"/>
    <lineage>
        <taxon>Eukaryota</taxon>
        <taxon>Viridiplantae</taxon>
        <taxon>Streptophyta</taxon>
        <taxon>Embryophyta</taxon>
        <taxon>Bryophyta</taxon>
        <taxon>Sphagnophytina</taxon>
        <taxon>Sphagnopsida</taxon>
        <taxon>Sphagnales</taxon>
        <taxon>Sphagnaceae</taxon>
        <taxon>Sphagnum</taxon>
    </lineage>
</organism>
<evidence type="ECO:0008006" key="9">
    <source>
        <dbReference type="Google" id="ProtNLM"/>
    </source>
</evidence>
<evidence type="ECO:0000313" key="7">
    <source>
        <dbReference type="EMBL" id="CAK9207413.1"/>
    </source>
</evidence>
<gene>
    <name evidence="7" type="ORF">CSSPTR1EN2_LOCUS8794</name>
</gene>
<name>A0ABP0TXH8_9BRYO</name>
<dbReference type="PROSITE" id="PS00086">
    <property type="entry name" value="CYTOCHROME_P450"/>
    <property type="match status" value="1"/>
</dbReference>
<protein>
    <recommendedName>
        <fullName evidence="9">Cytochrome P450</fullName>
    </recommendedName>
</protein>
<dbReference type="Pfam" id="PF00067">
    <property type="entry name" value="p450"/>
    <property type="match status" value="1"/>
</dbReference>
<keyword evidence="6" id="KW-0812">Transmembrane</keyword>
<evidence type="ECO:0000256" key="6">
    <source>
        <dbReference type="SAM" id="Phobius"/>
    </source>
</evidence>
<evidence type="ECO:0000256" key="4">
    <source>
        <dbReference type="ARBA" id="ARBA00023004"/>
    </source>
</evidence>
<dbReference type="PANTHER" id="PTHR47944">
    <property type="entry name" value="CYTOCHROME P450 98A9"/>
    <property type="match status" value="1"/>
</dbReference>
<evidence type="ECO:0000256" key="2">
    <source>
        <dbReference type="ARBA" id="ARBA00022723"/>
    </source>
</evidence>
<comment type="similarity">
    <text evidence="1 5">Belongs to the cytochrome P450 family.</text>
</comment>
<feature type="transmembrane region" description="Helical" evidence="6">
    <location>
        <begin position="6"/>
        <end position="30"/>
    </location>
</feature>
<dbReference type="SUPFAM" id="SSF48264">
    <property type="entry name" value="Cytochrome P450"/>
    <property type="match status" value="1"/>
</dbReference>
<evidence type="ECO:0000256" key="3">
    <source>
        <dbReference type="ARBA" id="ARBA00023002"/>
    </source>
</evidence>
<keyword evidence="6" id="KW-0472">Membrane</keyword>
<keyword evidence="8" id="KW-1185">Reference proteome</keyword>
<keyword evidence="3 5" id="KW-0560">Oxidoreductase</keyword>
<keyword evidence="6" id="KW-1133">Transmembrane helix</keyword>
<reference evidence="7" key="1">
    <citation type="submission" date="2024-02" db="EMBL/GenBank/DDBJ databases">
        <authorList>
            <consortium name="ELIXIR-Norway"/>
            <consortium name="Elixir Norway"/>
        </authorList>
    </citation>
    <scope>NUCLEOTIDE SEQUENCE</scope>
</reference>
<dbReference type="Proteomes" id="UP001497512">
    <property type="component" value="Chromosome 16"/>
</dbReference>
<keyword evidence="2 5" id="KW-0479">Metal-binding</keyword>
<dbReference type="InterPro" id="IPR017972">
    <property type="entry name" value="Cyt_P450_CS"/>
</dbReference>
<dbReference type="Gene3D" id="1.10.630.10">
    <property type="entry name" value="Cytochrome P450"/>
    <property type="match status" value="1"/>
</dbReference>
<dbReference type="InterPro" id="IPR036396">
    <property type="entry name" value="Cyt_P450_sf"/>
</dbReference>
<dbReference type="PRINTS" id="PR00385">
    <property type="entry name" value="P450"/>
</dbReference>
<dbReference type="CDD" id="cd20618">
    <property type="entry name" value="CYP71_clan"/>
    <property type="match status" value="1"/>
</dbReference>
<dbReference type="PANTHER" id="PTHR47944:SF16">
    <property type="entry name" value="CYTOCHROME P450 FAMILY 1 SUBFAMILY A POLYPEPTIDE 1"/>
    <property type="match status" value="1"/>
</dbReference>
<dbReference type="EMBL" id="OZ019908">
    <property type="protein sequence ID" value="CAK9207413.1"/>
    <property type="molecule type" value="Genomic_DNA"/>
</dbReference>
<evidence type="ECO:0000256" key="5">
    <source>
        <dbReference type="RuleBase" id="RU000461"/>
    </source>
</evidence>
<keyword evidence="5" id="KW-0503">Monooxygenase</keyword>
<proteinExistence type="inferred from homology"/>
<dbReference type="PRINTS" id="PR00463">
    <property type="entry name" value="EP450I"/>
</dbReference>
<dbReference type="InterPro" id="IPR001128">
    <property type="entry name" value="Cyt_P450"/>
</dbReference>